<organism evidence="1 2">
    <name type="scientific">Cyclostephanos tholiformis</name>
    <dbReference type="NCBI Taxonomy" id="382380"/>
    <lineage>
        <taxon>Eukaryota</taxon>
        <taxon>Sar</taxon>
        <taxon>Stramenopiles</taxon>
        <taxon>Ochrophyta</taxon>
        <taxon>Bacillariophyta</taxon>
        <taxon>Coscinodiscophyceae</taxon>
        <taxon>Thalassiosirophycidae</taxon>
        <taxon>Stephanodiscales</taxon>
        <taxon>Stephanodiscaceae</taxon>
        <taxon>Cyclostephanos</taxon>
    </lineage>
</organism>
<dbReference type="AlphaFoldDB" id="A0ABD3RLA1"/>
<dbReference type="Proteomes" id="UP001530377">
    <property type="component" value="Unassembled WGS sequence"/>
</dbReference>
<accession>A0ABD3RLA1</accession>
<protein>
    <submittedName>
        <fullName evidence="1">Uncharacterized protein</fullName>
    </submittedName>
</protein>
<evidence type="ECO:0000313" key="1">
    <source>
        <dbReference type="EMBL" id="KAL3811346.1"/>
    </source>
</evidence>
<gene>
    <name evidence="1" type="ORF">ACHAXA_007411</name>
</gene>
<reference evidence="1 2" key="1">
    <citation type="submission" date="2024-10" db="EMBL/GenBank/DDBJ databases">
        <title>Updated reference genomes for cyclostephanoid diatoms.</title>
        <authorList>
            <person name="Roberts W.R."/>
            <person name="Alverson A.J."/>
        </authorList>
    </citation>
    <scope>NUCLEOTIDE SEQUENCE [LARGE SCALE GENOMIC DNA]</scope>
    <source>
        <strain evidence="1 2">AJA228-03</strain>
    </source>
</reference>
<proteinExistence type="predicted"/>
<keyword evidence="2" id="KW-1185">Reference proteome</keyword>
<dbReference type="EMBL" id="JALLPB020000267">
    <property type="protein sequence ID" value="KAL3811346.1"/>
    <property type="molecule type" value="Genomic_DNA"/>
</dbReference>
<comment type="caution">
    <text evidence="1">The sequence shown here is derived from an EMBL/GenBank/DDBJ whole genome shotgun (WGS) entry which is preliminary data.</text>
</comment>
<name>A0ABD3RLA1_9STRA</name>
<evidence type="ECO:0000313" key="2">
    <source>
        <dbReference type="Proteomes" id="UP001530377"/>
    </source>
</evidence>
<sequence>MYPKENVGMSLCDRDFLRRAHELLRSNDDDDDDDDDDDEEEVDVQFQEHGYLLLAASEAGEGSIVPKQIKRKILRRKGRGDGSDPWALIRRVGNKSARAMGVNVRERTSPRRRPGGMRKTMAVRVLSVDVLVEDRNVVRI</sequence>